<accession>A0A2M6WIL6</accession>
<keyword evidence="1" id="KW-0812">Transmembrane</keyword>
<evidence type="ECO:0000313" key="3">
    <source>
        <dbReference type="Proteomes" id="UP000228635"/>
    </source>
</evidence>
<proteinExistence type="predicted"/>
<dbReference type="Proteomes" id="UP000228635">
    <property type="component" value="Unassembled WGS sequence"/>
</dbReference>
<reference evidence="3" key="1">
    <citation type="submission" date="2017-09" db="EMBL/GenBank/DDBJ databases">
        <title>Depth-based differentiation of microbial function through sediment-hosted aquifers and enrichment of novel symbionts in the deep terrestrial subsurface.</title>
        <authorList>
            <person name="Probst A.J."/>
            <person name="Ladd B."/>
            <person name="Jarett J.K."/>
            <person name="Geller-Mcgrath D.E."/>
            <person name="Sieber C.M.K."/>
            <person name="Emerson J.B."/>
            <person name="Anantharaman K."/>
            <person name="Thomas B.C."/>
            <person name="Malmstrom R."/>
            <person name="Stieglmeier M."/>
            <person name="Klingl A."/>
            <person name="Woyke T."/>
            <person name="Ryan C.M."/>
            <person name="Banfield J.F."/>
        </authorList>
    </citation>
    <scope>NUCLEOTIDE SEQUENCE [LARGE SCALE GENOMIC DNA]</scope>
</reference>
<name>A0A2M6WIL6_9BACT</name>
<comment type="caution">
    <text evidence="2">The sequence shown here is derived from an EMBL/GenBank/DDBJ whole genome shotgun (WGS) entry which is preliminary data.</text>
</comment>
<protein>
    <submittedName>
        <fullName evidence="2">Uncharacterized protein</fullName>
    </submittedName>
</protein>
<keyword evidence="1" id="KW-1133">Transmembrane helix</keyword>
<evidence type="ECO:0000256" key="1">
    <source>
        <dbReference type="SAM" id="Phobius"/>
    </source>
</evidence>
<sequence>MNRESSIKNQEVSDNNKRGAVSLGTVIVLGTVILEIGVASAILVFLLTSGGYGGRLSQSAYAAAEAGMHDVLLRIARNKTFSCSGSDCGNLVVDFTNSASVDVLFMRDTPAFNQHTVIATGHAFSRNRRLEAILEVDDVTGIVHVLEIKETTVLP</sequence>
<evidence type="ECO:0000313" key="2">
    <source>
        <dbReference type="EMBL" id="PIT92609.1"/>
    </source>
</evidence>
<gene>
    <name evidence="2" type="ORF">COU08_01270</name>
</gene>
<dbReference type="AlphaFoldDB" id="A0A2M6WIL6"/>
<dbReference type="EMBL" id="PFBA01000013">
    <property type="protein sequence ID" value="PIT92609.1"/>
    <property type="molecule type" value="Genomic_DNA"/>
</dbReference>
<organism evidence="2 3">
    <name type="scientific">Candidatus Harrisonbacteria bacterium CG10_big_fil_rev_8_21_14_0_10_42_17</name>
    <dbReference type="NCBI Taxonomy" id="1974584"/>
    <lineage>
        <taxon>Bacteria</taxon>
        <taxon>Candidatus Harrisoniibacteriota</taxon>
    </lineage>
</organism>
<feature type="transmembrane region" description="Helical" evidence="1">
    <location>
        <begin position="20"/>
        <end position="47"/>
    </location>
</feature>
<keyword evidence="1" id="KW-0472">Membrane</keyword>